<feature type="compositionally biased region" description="Basic and acidic residues" evidence="1">
    <location>
        <begin position="778"/>
        <end position="797"/>
    </location>
</feature>
<accession>A5DLX8</accession>
<proteinExistence type="predicted"/>
<sequence length="1178" mass="135169">MSMNEYWDTSVFPSLTDNATKDTHTLSNEWPQMISGSLVFCGYDPKVFGELIIIVKEHKKRKEISTASITRFGTSYYPNLMVDARSRFWPACENLLPQDRKIPIRRALAITALKNYSKLINNNNLVDDEVSSHPWDETDAGNLASDMKQITDSSSVEFGQFFIERGVLQNQSIHSYMIDVLYDNQSVSQPHAAEQNNKLISTLGEQLDQIFDPLLEYSPEEVDIAYSPPSINDFRYPYGYNHPNIVSVVDELLEVQQNFSSRLVKLLQDLIIPLRIHVLSAAAEIGIQKINRVFPPTIDEVTRINCILQDSLQKAAPFGYVEIIKVLGITIPYFYKALIRHEANMKNFSQRFNKFYEKNREVVFENRIINKGSYTLREVDAIVSGSLVQLPRLKLIIKRLHGVIIEERMKSLNFENDSSDEMVQIEYYLENALKVIDAFGSQEDTSMNVDISQRIFTPTGKILTELASEWPAELQYGWLSRKVVGIFELKNVEPTNPSFFIDVLVIFSDKILVLTVTDETYYDTSSPGKHMRVSDILLHSLVNGKPLPDHTSIASMRVSSWCDINEIYTSSYSIVHDKETRHFLQLTGFDNEKFGNNADKDSSSICNFELFDRTSTVQEITDLINKSKILHKNQPFHLFRSSGRSRAYLTAHEVSAYHQERCRSPIAVALNTNFEDIESMFSNFSNITLLFHFYFTDIENENVAVEMYLKNSNIHISERVHINNLSSTFYDLIGANFSQVINYSSLRVCQSKLAEMVTSYRSSFLDDEIFRFIQEESDKRHRETKEREPKSIARKEQPPPIDKSLVTNKQESQRKRGFFARLFGRHKKGKPSKGEAENIPQTTEMKSEPQGVKVEYKHLLVPSPTLHKLDDSKIPIVGKERQESEHLPTVEQEAEWRHEVTKDEPAPEADSYDMNSSFRFPHYTPSSQHTTFILDKDSTFDAPPRSKMVTSISHSVSQEKIDELKENPQFAEFLRTFLYKDGENNWTTITKWESGQLNKEISTLKQLTTMDSQDVIEIDSRDSSYSDTSLREAITEKYEDVSYGLPKKFTPEKVTIARDLSTRSVTPSVAAYELGKAMDFNFSTQSVGHSSEDEYFSTEENIQTKFKHDQRTPDSACFSDDTIVIDSIHTKLYEAEPIISDEKQQEVVQSGNPMTREASFYLGNFESMAYLSKFMSNT</sequence>
<dbReference type="RefSeq" id="XP_001483550.2">
    <property type="nucleotide sequence ID" value="XM_001483500.1"/>
</dbReference>
<evidence type="ECO:0000256" key="1">
    <source>
        <dbReference type="SAM" id="MobiDB-lite"/>
    </source>
</evidence>
<name>A5DLX8_PICGU</name>
<dbReference type="InterPro" id="IPR057454">
    <property type="entry name" value="Bud3_C"/>
</dbReference>
<feature type="region of interest" description="Disordered" evidence="1">
    <location>
        <begin position="826"/>
        <end position="849"/>
    </location>
</feature>
<feature type="compositionally biased region" description="Basic and acidic residues" evidence="1">
    <location>
        <begin position="881"/>
        <end position="905"/>
    </location>
</feature>
<dbReference type="AlphaFoldDB" id="A5DLX8"/>
<organism evidence="4 5">
    <name type="scientific">Meyerozyma guilliermondii (strain ATCC 6260 / CBS 566 / DSM 6381 / JCM 1539 / NBRC 10279 / NRRL Y-324)</name>
    <name type="common">Yeast</name>
    <name type="synonym">Candida guilliermondii</name>
    <dbReference type="NCBI Taxonomy" id="294746"/>
    <lineage>
        <taxon>Eukaryota</taxon>
        <taxon>Fungi</taxon>
        <taxon>Dikarya</taxon>
        <taxon>Ascomycota</taxon>
        <taxon>Saccharomycotina</taxon>
        <taxon>Pichiomycetes</taxon>
        <taxon>Debaryomycetaceae</taxon>
        <taxon>Meyerozyma</taxon>
    </lineage>
</organism>
<dbReference type="OrthoDB" id="4066896at2759"/>
<dbReference type="eggNOG" id="ENOG502QSNK">
    <property type="taxonomic scope" value="Eukaryota"/>
</dbReference>
<dbReference type="Pfam" id="PF12015">
    <property type="entry name" value="Bud3_N"/>
    <property type="match status" value="1"/>
</dbReference>
<feature type="domain" description="Bud3 C-terminal PH" evidence="3">
    <location>
        <begin position="456"/>
        <end position="642"/>
    </location>
</feature>
<dbReference type="VEuPathDB" id="FungiDB:PGUG_04279"/>
<dbReference type="Proteomes" id="UP000001997">
    <property type="component" value="Unassembled WGS sequence"/>
</dbReference>
<feature type="region of interest" description="Disordered" evidence="1">
    <location>
        <begin position="778"/>
        <end position="812"/>
    </location>
</feature>
<evidence type="ECO:0000259" key="3">
    <source>
        <dbReference type="Pfam" id="PF25351"/>
    </source>
</evidence>
<feature type="domain" description="Bud3 N-terminal" evidence="2">
    <location>
        <begin position="16"/>
        <end position="180"/>
    </location>
</feature>
<protein>
    <submittedName>
        <fullName evidence="4">Uncharacterized protein</fullName>
    </submittedName>
</protein>
<gene>
    <name evidence="4" type="ORF">PGUG_04279</name>
</gene>
<dbReference type="GeneID" id="5125181"/>
<dbReference type="FunCoup" id="A5DLX8">
    <property type="interactions" value="154"/>
</dbReference>
<evidence type="ECO:0000313" key="5">
    <source>
        <dbReference type="Proteomes" id="UP000001997"/>
    </source>
</evidence>
<keyword evidence="5" id="KW-1185">Reference proteome</keyword>
<dbReference type="KEGG" id="pgu:PGUG_04279"/>
<dbReference type="InParanoid" id="A5DLX8"/>
<feature type="region of interest" description="Disordered" evidence="1">
    <location>
        <begin position="881"/>
        <end position="909"/>
    </location>
</feature>
<dbReference type="HOGENOM" id="CLU_004185_0_0_1"/>
<dbReference type="STRING" id="294746.A5DLX8"/>
<dbReference type="InterPro" id="IPR021895">
    <property type="entry name" value="Bud3_N"/>
</dbReference>
<dbReference type="EMBL" id="CH408159">
    <property type="protein sequence ID" value="EDK40181.2"/>
    <property type="molecule type" value="Genomic_DNA"/>
</dbReference>
<reference evidence="4 5" key="1">
    <citation type="journal article" date="2009" name="Nature">
        <title>Evolution of pathogenicity and sexual reproduction in eight Candida genomes.</title>
        <authorList>
            <person name="Butler G."/>
            <person name="Rasmussen M.D."/>
            <person name="Lin M.F."/>
            <person name="Santos M.A."/>
            <person name="Sakthikumar S."/>
            <person name="Munro C.A."/>
            <person name="Rheinbay E."/>
            <person name="Grabherr M."/>
            <person name="Forche A."/>
            <person name="Reedy J.L."/>
            <person name="Agrafioti I."/>
            <person name="Arnaud M.B."/>
            <person name="Bates S."/>
            <person name="Brown A.J."/>
            <person name="Brunke S."/>
            <person name="Costanzo M.C."/>
            <person name="Fitzpatrick D.A."/>
            <person name="de Groot P.W."/>
            <person name="Harris D."/>
            <person name="Hoyer L.L."/>
            <person name="Hube B."/>
            <person name="Klis F.M."/>
            <person name="Kodira C."/>
            <person name="Lennard N."/>
            <person name="Logue M.E."/>
            <person name="Martin R."/>
            <person name="Neiman A.M."/>
            <person name="Nikolaou E."/>
            <person name="Quail M.A."/>
            <person name="Quinn J."/>
            <person name="Santos M.C."/>
            <person name="Schmitzberger F.F."/>
            <person name="Sherlock G."/>
            <person name="Shah P."/>
            <person name="Silverstein K.A."/>
            <person name="Skrzypek M.S."/>
            <person name="Soll D."/>
            <person name="Staggs R."/>
            <person name="Stansfield I."/>
            <person name="Stumpf M.P."/>
            <person name="Sudbery P.E."/>
            <person name="Srikantha T."/>
            <person name="Zeng Q."/>
            <person name="Berman J."/>
            <person name="Berriman M."/>
            <person name="Heitman J."/>
            <person name="Gow N.A."/>
            <person name="Lorenz M.C."/>
            <person name="Birren B.W."/>
            <person name="Kellis M."/>
            <person name="Cuomo C.A."/>
        </authorList>
    </citation>
    <scope>NUCLEOTIDE SEQUENCE [LARGE SCALE GENOMIC DNA]</scope>
    <source>
        <strain evidence="5">ATCC 6260 / CBS 566 / DSM 6381 / JCM 1539 / NBRC 10279 / NRRL Y-324</strain>
    </source>
</reference>
<dbReference type="Pfam" id="PF25351">
    <property type="entry name" value="PH_BUD3_C"/>
    <property type="match status" value="1"/>
</dbReference>
<evidence type="ECO:0000259" key="2">
    <source>
        <dbReference type="Pfam" id="PF12015"/>
    </source>
</evidence>
<evidence type="ECO:0000313" key="4">
    <source>
        <dbReference type="EMBL" id="EDK40181.2"/>
    </source>
</evidence>